<dbReference type="GO" id="GO:0045046">
    <property type="term" value="P:protein import into peroxisome membrane"/>
    <property type="evidence" value="ECO:0007669"/>
    <property type="project" value="TreeGrafter"/>
</dbReference>
<protein>
    <recommendedName>
        <fullName evidence="3">Peroxisomal assembly protein PEX3</fullName>
    </recommendedName>
</protein>
<name>A0A0G4GGY9_9ALVE</name>
<dbReference type="PANTHER" id="PTHR28080:SF1">
    <property type="entry name" value="PEROXISOMAL BIOGENESIS FACTOR 3"/>
    <property type="match status" value="1"/>
</dbReference>
<dbReference type="GO" id="GO:0005778">
    <property type="term" value="C:peroxisomal membrane"/>
    <property type="evidence" value="ECO:0007669"/>
    <property type="project" value="InterPro"/>
</dbReference>
<dbReference type="AlphaFoldDB" id="A0A0G4GGY9"/>
<accession>A0A0G4GGY9</accession>
<dbReference type="VEuPathDB" id="CryptoDB:Cvel_4686"/>
<proteinExistence type="predicted"/>
<keyword evidence="1" id="KW-1133">Transmembrane helix</keyword>
<sequence>MPRKEEGWLSRAWGFVKRHKYKFIIGGALVGGAYVIRKFWIKTTELHKLLANNISNAELLQQLTLGRSREWKMNLHFQRNQHVADDTVKKGLVRVRANLFKLFCIDQVTVKLREQSNRLSPEEKAALFDQIKIECVSRTLASVYVLHLLLLLHRLEINIIGRQMFSEEDGKPHEQNYAFLSSTRYIQEEGLGPLVEVINTAVQRHLQRLSPQDSTNLEELTGIMREICQEIDTQIVGEGRAVDFVCPEHVAVDDKNLSEEGKETVKQLLGETRDYLESPQFSAVLRLSIDNAWKKLGELLKEKFAPDIQFPLARSFGRLCQLAENVLASNFSNAFIEDFAATPAVTELSEMVYYPPDLNRENIPKTPSIAQLLDRMNLHGTL</sequence>
<evidence type="ECO:0000256" key="1">
    <source>
        <dbReference type="SAM" id="Phobius"/>
    </source>
</evidence>
<keyword evidence="1" id="KW-0472">Membrane</keyword>
<evidence type="ECO:0000313" key="2">
    <source>
        <dbReference type="EMBL" id="CEM28900.1"/>
    </source>
</evidence>
<gene>
    <name evidence="2" type="ORF">Cvel_4686</name>
</gene>
<dbReference type="PANTHER" id="PTHR28080">
    <property type="entry name" value="PEROXISOMAL BIOGENESIS FACTOR 3"/>
    <property type="match status" value="1"/>
</dbReference>
<dbReference type="InterPro" id="IPR006966">
    <property type="entry name" value="Peroxin-3"/>
</dbReference>
<reference evidence="2" key="1">
    <citation type="submission" date="2014-11" db="EMBL/GenBank/DDBJ databases">
        <authorList>
            <person name="Otto D Thomas"/>
            <person name="Naeem Raeece"/>
        </authorList>
    </citation>
    <scope>NUCLEOTIDE SEQUENCE</scope>
</reference>
<dbReference type="GO" id="GO:0030674">
    <property type="term" value="F:protein-macromolecule adaptor activity"/>
    <property type="evidence" value="ECO:0007669"/>
    <property type="project" value="TreeGrafter"/>
</dbReference>
<organism evidence="2">
    <name type="scientific">Chromera velia CCMP2878</name>
    <dbReference type="NCBI Taxonomy" id="1169474"/>
    <lineage>
        <taxon>Eukaryota</taxon>
        <taxon>Sar</taxon>
        <taxon>Alveolata</taxon>
        <taxon>Colpodellida</taxon>
        <taxon>Chromeraceae</taxon>
        <taxon>Chromera</taxon>
    </lineage>
</organism>
<evidence type="ECO:0008006" key="3">
    <source>
        <dbReference type="Google" id="ProtNLM"/>
    </source>
</evidence>
<dbReference type="EMBL" id="CDMZ01001203">
    <property type="protein sequence ID" value="CEM28900.1"/>
    <property type="molecule type" value="Genomic_DNA"/>
</dbReference>
<keyword evidence="1" id="KW-0812">Transmembrane</keyword>
<dbReference type="Pfam" id="PF04882">
    <property type="entry name" value="Peroxin-3"/>
    <property type="match status" value="2"/>
</dbReference>
<feature type="transmembrane region" description="Helical" evidence="1">
    <location>
        <begin position="21"/>
        <end position="40"/>
    </location>
</feature>